<keyword evidence="2" id="KW-0285">Flavoprotein</keyword>
<dbReference type="EMBL" id="JAUSUE010000034">
    <property type="protein sequence ID" value="MDQ0205192.1"/>
    <property type="molecule type" value="Genomic_DNA"/>
</dbReference>
<dbReference type="SUPFAM" id="SSF50475">
    <property type="entry name" value="FMN-binding split barrel"/>
    <property type="match status" value="1"/>
</dbReference>
<accession>A0ABT9YBH3</accession>
<evidence type="ECO:0000259" key="4">
    <source>
        <dbReference type="SMART" id="SM00903"/>
    </source>
</evidence>
<reference evidence="5 6" key="1">
    <citation type="submission" date="2023-07" db="EMBL/GenBank/DDBJ databases">
        <title>Genomic Encyclopedia of Type Strains, Phase IV (KMG-IV): sequencing the most valuable type-strain genomes for metagenomic binning, comparative biology and taxonomic classification.</title>
        <authorList>
            <person name="Goeker M."/>
        </authorList>
    </citation>
    <scope>NUCLEOTIDE SEQUENCE [LARGE SCALE GENOMIC DNA]</scope>
    <source>
        <strain evidence="5 6">DSM 16980</strain>
    </source>
</reference>
<comment type="cofactor">
    <cofactor evidence="1">
        <name>FMN</name>
        <dbReference type="ChEBI" id="CHEBI:58210"/>
    </cofactor>
</comment>
<gene>
    <name evidence="5" type="ORF">J2S01_002937</name>
</gene>
<dbReference type="InterPro" id="IPR002563">
    <property type="entry name" value="Flavin_Rdtase-like_dom"/>
</dbReference>
<dbReference type="Pfam" id="PF01613">
    <property type="entry name" value="Flavin_Reduct"/>
    <property type="match status" value="1"/>
</dbReference>
<organism evidence="5 6">
    <name type="scientific">Pectinatus haikarae</name>
    <dbReference type="NCBI Taxonomy" id="349096"/>
    <lineage>
        <taxon>Bacteria</taxon>
        <taxon>Bacillati</taxon>
        <taxon>Bacillota</taxon>
        <taxon>Negativicutes</taxon>
        <taxon>Selenomonadales</taxon>
        <taxon>Selenomonadaceae</taxon>
        <taxon>Pectinatus</taxon>
    </lineage>
</organism>
<sequence>MKKDIGSVLGLYPTPLVIIGAMVQDKPNWLIAGHVGIIGHDRIMVSLAKPHYTNKGIKENKVLSVNIVNEKLLSEASYVGKVSGSKVDKSTVFAHSIGELGAPLVNASPLTMECSVVDVYDTEGFESFVLKIEHTYAEESILNEEGKIDYHVLKPVLFEMPTYEYVKTGAVLGMCVSFADQYKV</sequence>
<protein>
    <submittedName>
        <fullName evidence="5">Flavin reductase (DIM6/NTAB) family NADH-FMN oxidoreductase RutF</fullName>
    </submittedName>
</protein>
<comment type="similarity">
    <text evidence="3">Belongs to the flavoredoxin family.</text>
</comment>
<feature type="domain" description="Flavin reductase like" evidence="4">
    <location>
        <begin position="9"/>
        <end position="151"/>
    </location>
</feature>
<evidence type="ECO:0000313" key="5">
    <source>
        <dbReference type="EMBL" id="MDQ0205192.1"/>
    </source>
</evidence>
<dbReference type="Gene3D" id="2.30.110.10">
    <property type="entry name" value="Electron Transport, Fmn-binding Protein, Chain A"/>
    <property type="match status" value="1"/>
</dbReference>
<keyword evidence="6" id="KW-1185">Reference proteome</keyword>
<evidence type="ECO:0000256" key="2">
    <source>
        <dbReference type="ARBA" id="ARBA00022630"/>
    </source>
</evidence>
<proteinExistence type="inferred from homology"/>
<evidence type="ECO:0000256" key="1">
    <source>
        <dbReference type="ARBA" id="ARBA00001917"/>
    </source>
</evidence>
<name>A0ABT9YBH3_9FIRM</name>
<dbReference type="InterPro" id="IPR052174">
    <property type="entry name" value="Flavoredoxin"/>
</dbReference>
<dbReference type="PANTHER" id="PTHR43567">
    <property type="entry name" value="FLAVOREDOXIN-RELATED-RELATED"/>
    <property type="match status" value="1"/>
</dbReference>
<dbReference type="SMART" id="SM00903">
    <property type="entry name" value="Flavin_Reduct"/>
    <property type="match status" value="1"/>
</dbReference>
<evidence type="ECO:0000313" key="6">
    <source>
        <dbReference type="Proteomes" id="UP001239167"/>
    </source>
</evidence>
<evidence type="ECO:0000256" key="3">
    <source>
        <dbReference type="ARBA" id="ARBA00038054"/>
    </source>
</evidence>
<dbReference type="Proteomes" id="UP001239167">
    <property type="component" value="Unassembled WGS sequence"/>
</dbReference>
<dbReference type="PANTHER" id="PTHR43567:SF1">
    <property type="entry name" value="FLAVOREDOXIN"/>
    <property type="match status" value="1"/>
</dbReference>
<dbReference type="RefSeq" id="WP_196604534.1">
    <property type="nucleotide sequence ID" value="NZ_CP116940.1"/>
</dbReference>
<comment type="caution">
    <text evidence="5">The sequence shown here is derived from an EMBL/GenBank/DDBJ whole genome shotgun (WGS) entry which is preliminary data.</text>
</comment>
<dbReference type="InterPro" id="IPR012349">
    <property type="entry name" value="Split_barrel_FMN-bd"/>
</dbReference>